<dbReference type="PANTHER" id="PTHR43811:SF19">
    <property type="entry name" value="39 KDA FK506-BINDING NUCLEAR PROTEIN"/>
    <property type="match status" value="1"/>
</dbReference>
<dbReference type="InterPro" id="IPR046357">
    <property type="entry name" value="PPIase_dom_sf"/>
</dbReference>
<feature type="signal peptide" evidence="8">
    <location>
        <begin position="1"/>
        <end position="24"/>
    </location>
</feature>
<proteinExistence type="inferred from homology"/>
<protein>
    <recommendedName>
        <fullName evidence="3 6">peptidylprolyl isomerase</fullName>
        <ecNumber evidence="3 6">5.2.1.8</ecNumber>
    </recommendedName>
</protein>
<dbReference type="EMBL" id="VOBL01000009">
    <property type="protein sequence ID" value="KAA0976560.1"/>
    <property type="molecule type" value="Genomic_DNA"/>
</dbReference>
<organism evidence="10 11">
    <name type="scientific">Paeniglutamicibacter gangotriensis</name>
    <dbReference type="NCBI Taxonomy" id="254787"/>
    <lineage>
        <taxon>Bacteria</taxon>
        <taxon>Bacillati</taxon>
        <taxon>Actinomycetota</taxon>
        <taxon>Actinomycetes</taxon>
        <taxon>Micrococcales</taxon>
        <taxon>Micrococcaceae</taxon>
        <taxon>Paeniglutamicibacter</taxon>
    </lineage>
</organism>
<feature type="chain" id="PRO_5038721129" description="peptidylprolyl isomerase" evidence="8">
    <location>
        <begin position="25"/>
        <end position="324"/>
    </location>
</feature>
<comment type="similarity">
    <text evidence="2">Belongs to the FKBP-type PPIase family.</text>
</comment>
<dbReference type="EC" id="5.2.1.8" evidence="3 6"/>
<evidence type="ECO:0000256" key="8">
    <source>
        <dbReference type="SAM" id="SignalP"/>
    </source>
</evidence>
<evidence type="ECO:0000256" key="6">
    <source>
        <dbReference type="PROSITE-ProRule" id="PRU00277"/>
    </source>
</evidence>
<name>A0A5B0EFJ3_9MICC</name>
<dbReference type="PANTHER" id="PTHR43811">
    <property type="entry name" value="FKBP-TYPE PEPTIDYL-PROLYL CIS-TRANS ISOMERASE FKPA"/>
    <property type="match status" value="1"/>
</dbReference>
<dbReference type="PROSITE" id="PS50059">
    <property type="entry name" value="FKBP_PPIASE"/>
    <property type="match status" value="1"/>
</dbReference>
<evidence type="ECO:0000259" key="9">
    <source>
        <dbReference type="PROSITE" id="PS50059"/>
    </source>
</evidence>
<keyword evidence="5 6" id="KW-0413">Isomerase</keyword>
<evidence type="ECO:0000256" key="3">
    <source>
        <dbReference type="ARBA" id="ARBA00013194"/>
    </source>
</evidence>
<dbReference type="Pfam" id="PF00254">
    <property type="entry name" value="FKBP_C"/>
    <property type="match status" value="1"/>
</dbReference>
<evidence type="ECO:0000256" key="2">
    <source>
        <dbReference type="ARBA" id="ARBA00006577"/>
    </source>
</evidence>
<dbReference type="InterPro" id="IPR001179">
    <property type="entry name" value="PPIase_FKBP_dom"/>
</dbReference>
<dbReference type="PROSITE" id="PS51257">
    <property type="entry name" value="PROKAR_LIPOPROTEIN"/>
    <property type="match status" value="1"/>
</dbReference>
<evidence type="ECO:0000256" key="4">
    <source>
        <dbReference type="ARBA" id="ARBA00023110"/>
    </source>
</evidence>
<comment type="catalytic activity">
    <reaction evidence="1 6">
        <text>[protein]-peptidylproline (omega=180) = [protein]-peptidylproline (omega=0)</text>
        <dbReference type="Rhea" id="RHEA:16237"/>
        <dbReference type="Rhea" id="RHEA-COMP:10747"/>
        <dbReference type="Rhea" id="RHEA-COMP:10748"/>
        <dbReference type="ChEBI" id="CHEBI:83833"/>
        <dbReference type="ChEBI" id="CHEBI:83834"/>
        <dbReference type="EC" id="5.2.1.8"/>
    </reaction>
</comment>
<evidence type="ECO:0000313" key="10">
    <source>
        <dbReference type="EMBL" id="KAA0976560.1"/>
    </source>
</evidence>
<dbReference type="AlphaFoldDB" id="A0A5B0EFJ3"/>
<accession>A0A5B0EFJ3</accession>
<dbReference type="GO" id="GO:0003755">
    <property type="term" value="F:peptidyl-prolyl cis-trans isomerase activity"/>
    <property type="evidence" value="ECO:0007669"/>
    <property type="project" value="UniProtKB-KW"/>
</dbReference>
<feature type="region of interest" description="Disordered" evidence="7">
    <location>
        <begin position="22"/>
        <end position="46"/>
    </location>
</feature>
<reference evidence="10 11" key="1">
    <citation type="submission" date="2019-07" db="EMBL/GenBank/DDBJ databases">
        <title>Analysis of the biochemical properties, biological activity and biotechnological potential of siderophores and biosurfactants produced by Antarctic psychrotolerant bacteria.</title>
        <authorList>
            <person name="Styczynski M."/>
            <person name="Krucon T."/>
            <person name="Decewicz P."/>
            <person name="Dziewit L."/>
        </authorList>
    </citation>
    <scope>NUCLEOTIDE SEQUENCE [LARGE SCALE GENOMIC DNA]</scope>
    <source>
        <strain evidence="10 11">ANT_H27</strain>
    </source>
</reference>
<gene>
    <name evidence="10" type="ORF">FQ154_10395</name>
</gene>
<dbReference type="Proteomes" id="UP000323856">
    <property type="component" value="Unassembled WGS sequence"/>
</dbReference>
<comment type="caution">
    <text evidence="10">The sequence shown here is derived from an EMBL/GenBank/DDBJ whole genome shotgun (WGS) entry which is preliminary data.</text>
</comment>
<evidence type="ECO:0000256" key="5">
    <source>
        <dbReference type="ARBA" id="ARBA00023235"/>
    </source>
</evidence>
<dbReference type="Gene3D" id="3.10.50.40">
    <property type="match status" value="1"/>
</dbReference>
<evidence type="ECO:0000256" key="7">
    <source>
        <dbReference type="SAM" id="MobiDB-lite"/>
    </source>
</evidence>
<dbReference type="OrthoDB" id="25996at2"/>
<feature type="domain" description="PPIase FKBP-type" evidence="9">
    <location>
        <begin position="237"/>
        <end position="324"/>
    </location>
</feature>
<dbReference type="SUPFAM" id="SSF54534">
    <property type="entry name" value="FKBP-like"/>
    <property type="match status" value="1"/>
</dbReference>
<dbReference type="RefSeq" id="WP_149619651.1">
    <property type="nucleotide sequence ID" value="NZ_JBITUG010000005.1"/>
</dbReference>
<evidence type="ECO:0000256" key="1">
    <source>
        <dbReference type="ARBA" id="ARBA00000971"/>
    </source>
</evidence>
<keyword evidence="8" id="KW-0732">Signal</keyword>
<sequence length="324" mass="33570">MRKVMALVATASLLLVTACGSTGASSGDAAPLSSIKITPGSDDTSDPTVTFDTPLVATETAAQVIVKGKGDDIKENQNIKFKSIAYNAEDGAIAGSGFAGEPVTLPTNEEFKTQLPALYETLMQAKVGSWVAMVEPAAEAAATTEEGASPSAEEGTPQAKTVVVLKVVSTEEIPPAAEPSKKLGDDEVKKLKDEGALPTVEMKDDKPSITIPKDKEAPAGLVVDVVKEGTGKVATATSKVSANYTGVRWEDGKQFDSSYDRGEASDFGLDGVIAGWTQGLTGLKAGTQVMLTIPGDLAYGLDEASAQGRPAGTLVFFVELKEVK</sequence>
<keyword evidence="4 6" id="KW-0697">Rotamase</keyword>
<evidence type="ECO:0000313" key="11">
    <source>
        <dbReference type="Proteomes" id="UP000323856"/>
    </source>
</evidence>